<name>A0ACC1NHN5_9HYPO</name>
<evidence type="ECO:0000313" key="1">
    <source>
        <dbReference type="EMBL" id="KAJ2978568.1"/>
    </source>
</evidence>
<proteinExistence type="predicted"/>
<keyword evidence="2" id="KW-1185">Reference proteome</keyword>
<accession>A0ACC1NHN5</accession>
<reference evidence="1" key="1">
    <citation type="submission" date="2022-08" db="EMBL/GenBank/DDBJ databases">
        <title>Genome Sequence of Lecanicillium fungicola.</title>
        <authorList>
            <person name="Buettner E."/>
        </authorList>
    </citation>
    <scope>NUCLEOTIDE SEQUENCE</scope>
    <source>
        <strain evidence="1">Babe33</strain>
    </source>
</reference>
<evidence type="ECO:0000313" key="2">
    <source>
        <dbReference type="Proteomes" id="UP001143910"/>
    </source>
</evidence>
<sequence>MSDAGLKATLRRRRDTQKPGSCYPCRERKVRCDKSQPCSTCLKQGYPDLCQYKRTDGGHAEAQRRHRSGAQPRPSPDIPNRATFTPTPTITQQYSPALLANPGSAVESELPGSSGIVALSGGSHDGAQPIQDNAQHHQQAFGSGIMPLLGVSSEDGTGKSPAIETVWKPIIEPLLAGSDVGTMFQSYRNRVYPFQAMPLDVDSIEEKLCLLLCTGNAPGYDTTLKIDQSVGMKGLCLLHAILASGAQASDLPLQKRQRLSRDHIKLAFEALQAMNYLSQPYKEAIQALLLIGNVLQNDMKPQAAWSLAGMTIRLAQCLGIHRQQHGGARATSATAADAAYLRKAIVWQDILLSMVFGRPPASHGMDMETDLEPMRITRENNAENQLGQGLRYREAMSWICHLSLCYVEASQRNPSASLLLQLLSDIDTLDSALCEYLRSRSSCASLQDVLQHYAFELHRNFVISTTCRHCISRDFQDAMGPDTETHQHVMSMLQDALRRGARAYLRMRTLSGYAHRAWASMHNGLTAVLFLSLMRETRHQEETRLLQKQLIDSLEADDEIGKNTDCLSSAHRNALNAIKALRKLTEQEASVSHSAEPPNSTSDQIRAAPEAVAESLQPDSNTNSNGGIEWDIDQWLTSFDFNQEPLLAFDYIMADSSYMNTTG</sequence>
<dbReference type="EMBL" id="JANJQO010000363">
    <property type="protein sequence ID" value="KAJ2978568.1"/>
    <property type="molecule type" value="Genomic_DNA"/>
</dbReference>
<comment type="caution">
    <text evidence="1">The sequence shown here is derived from an EMBL/GenBank/DDBJ whole genome shotgun (WGS) entry which is preliminary data.</text>
</comment>
<organism evidence="1 2">
    <name type="scientific">Zarea fungicola</name>
    <dbReference type="NCBI Taxonomy" id="93591"/>
    <lineage>
        <taxon>Eukaryota</taxon>
        <taxon>Fungi</taxon>
        <taxon>Dikarya</taxon>
        <taxon>Ascomycota</taxon>
        <taxon>Pezizomycotina</taxon>
        <taxon>Sordariomycetes</taxon>
        <taxon>Hypocreomycetidae</taxon>
        <taxon>Hypocreales</taxon>
        <taxon>Cordycipitaceae</taxon>
        <taxon>Zarea</taxon>
    </lineage>
</organism>
<protein>
    <submittedName>
        <fullName evidence="1">Uncharacterized protein</fullName>
    </submittedName>
</protein>
<gene>
    <name evidence="1" type="ORF">NQ176_g3746</name>
</gene>
<dbReference type="Proteomes" id="UP001143910">
    <property type="component" value="Unassembled WGS sequence"/>
</dbReference>